<gene>
    <name evidence="6" type="ORF">A7456_01730</name>
    <name evidence="5" type="ORF">A9Z60_06405</name>
    <name evidence="7" type="ORF">I6G26_04215</name>
</gene>
<dbReference type="AlphaFoldDB" id="A0A1B8PLP5"/>
<evidence type="ECO:0000313" key="9">
    <source>
        <dbReference type="Proteomes" id="UP000092671"/>
    </source>
</evidence>
<name>A0A1B8PLP5_MORNO</name>
<keyword evidence="10" id="KW-1185">Reference proteome</keyword>
<evidence type="ECO:0000313" key="6">
    <source>
        <dbReference type="EMBL" id="OBX84916.1"/>
    </source>
</evidence>
<evidence type="ECO:0000259" key="4">
    <source>
        <dbReference type="PROSITE" id="PS50943"/>
    </source>
</evidence>
<dbReference type="Proteomes" id="UP000594834">
    <property type="component" value="Chromosome"/>
</dbReference>
<dbReference type="InterPro" id="IPR047761">
    <property type="entry name" value="NadS-like"/>
</dbReference>
<dbReference type="Proteomes" id="UP000092575">
    <property type="component" value="Unassembled WGS sequence"/>
</dbReference>
<dbReference type="EMBL" id="LXTW01000012">
    <property type="protein sequence ID" value="OBX84916.1"/>
    <property type="molecule type" value="Genomic_DNA"/>
</dbReference>
<feature type="domain" description="HTH cro/C1-type" evidence="4">
    <location>
        <begin position="37"/>
        <end position="90"/>
    </location>
</feature>
<dbReference type="PANTHER" id="PTHR36511:SF4">
    <property type="entry name" value="ANTITOXIN MQSA"/>
    <property type="match status" value="1"/>
</dbReference>
<accession>A0A1B8PLP5</accession>
<dbReference type="EMBL" id="CP065728">
    <property type="protein sequence ID" value="QPT45210.1"/>
    <property type="molecule type" value="Genomic_DNA"/>
</dbReference>
<dbReference type="SUPFAM" id="SSF47413">
    <property type="entry name" value="lambda repressor-like DNA-binding domains"/>
    <property type="match status" value="1"/>
</dbReference>
<sequence>MDKQLFDDIVASMNEAIAITKGEIAPSRTFTYERPNIKDIRAKTGLSQTQFAQKLHISPKTLRNWEQGIRTPTGPAITLIRLLDKNPDLISMA</sequence>
<dbReference type="STRING" id="478.A7456_01730"/>
<dbReference type="Pfam" id="PF01381">
    <property type="entry name" value="HTH_3"/>
    <property type="match status" value="1"/>
</dbReference>
<evidence type="ECO:0000313" key="5">
    <source>
        <dbReference type="EMBL" id="OBX51895.1"/>
    </source>
</evidence>
<reference evidence="5 9" key="2">
    <citation type="submission" date="2016-06" db="EMBL/GenBank/DDBJ databases">
        <title>Draft genome of Moraxella nonliquefaciens CCUG 60284.</title>
        <authorList>
            <person name="Salva-Serra F."/>
            <person name="Engstrom-Jakobsson H."/>
            <person name="Thorell K."/>
            <person name="Gonzales-Siles L."/>
            <person name="Karlsson R."/>
            <person name="Boulund F."/>
            <person name="Engstrand L."/>
            <person name="Kristiansson E."/>
            <person name="Moore E."/>
        </authorList>
    </citation>
    <scope>NUCLEOTIDE SEQUENCE [LARGE SCALE GENOMIC DNA]</scope>
    <source>
        <strain evidence="5 9">CCUG 60284</strain>
    </source>
</reference>
<dbReference type="Proteomes" id="UP000092671">
    <property type="component" value="Unassembled WGS sequence"/>
</dbReference>
<evidence type="ECO:0000313" key="10">
    <source>
        <dbReference type="Proteomes" id="UP000594834"/>
    </source>
</evidence>
<evidence type="ECO:0000313" key="7">
    <source>
        <dbReference type="EMBL" id="QPT45210.1"/>
    </source>
</evidence>
<dbReference type="OrthoDB" id="9799384at2"/>
<keyword evidence="2" id="KW-0238">DNA-binding</keyword>
<dbReference type="NCBIfam" id="NF041265">
    <property type="entry name" value="NadS"/>
    <property type="match status" value="1"/>
</dbReference>
<proteinExistence type="predicted"/>
<protein>
    <submittedName>
        <fullName evidence="7">Helix-turn-helix domain-containing protein</fullName>
    </submittedName>
    <submittedName>
        <fullName evidence="5">Transcriptional regulator</fullName>
    </submittedName>
</protein>
<dbReference type="PANTHER" id="PTHR36511">
    <property type="entry name" value="MERR FAMILY BACTERIAL REGULATORY PROTEIN"/>
    <property type="match status" value="1"/>
</dbReference>
<dbReference type="EMBL" id="LZDN01000003">
    <property type="protein sequence ID" value="OBX51895.1"/>
    <property type="molecule type" value="Genomic_DNA"/>
</dbReference>
<dbReference type="RefSeq" id="WP_062498565.1">
    <property type="nucleotide sequence ID" value="NZ_CP065728.1"/>
</dbReference>
<dbReference type="SMART" id="SM00530">
    <property type="entry name" value="HTH_XRE"/>
    <property type="match status" value="1"/>
</dbReference>
<dbReference type="InterPro" id="IPR001387">
    <property type="entry name" value="Cro/C1-type_HTH"/>
</dbReference>
<evidence type="ECO:0000256" key="2">
    <source>
        <dbReference type="ARBA" id="ARBA00023125"/>
    </source>
</evidence>
<dbReference type="PROSITE" id="PS50943">
    <property type="entry name" value="HTH_CROC1"/>
    <property type="match status" value="1"/>
</dbReference>
<organism evidence="5 9">
    <name type="scientific">Moraxella nonliquefaciens</name>
    <dbReference type="NCBI Taxonomy" id="478"/>
    <lineage>
        <taxon>Bacteria</taxon>
        <taxon>Pseudomonadati</taxon>
        <taxon>Pseudomonadota</taxon>
        <taxon>Gammaproteobacteria</taxon>
        <taxon>Moraxellales</taxon>
        <taxon>Moraxellaceae</taxon>
        <taxon>Moraxella</taxon>
    </lineage>
</organism>
<dbReference type="Gene3D" id="1.10.260.40">
    <property type="entry name" value="lambda repressor-like DNA-binding domains"/>
    <property type="match status" value="1"/>
</dbReference>
<dbReference type="CDD" id="cd00093">
    <property type="entry name" value="HTH_XRE"/>
    <property type="match status" value="1"/>
</dbReference>
<reference evidence="6 8" key="1">
    <citation type="submission" date="2016-05" db="EMBL/GenBank/DDBJ databases">
        <title>Draft genome sequence of Moraxella nonliquefaciens CCUG 348T.</title>
        <authorList>
            <person name="Salva-Serra F."/>
            <person name="Engstrom-Jakobsson H."/>
            <person name="Thorell K."/>
            <person name="Gonzales-Siles L."/>
            <person name="Karlsson R."/>
            <person name="Boulund F."/>
            <person name="Engstrand L."/>
            <person name="Kristiansson E."/>
            <person name="Moore E."/>
        </authorList>
    </citation>
    <scope>NUCLEOTIDE SEQUENCE [LARGE SCALE GENOMIC DNA]</scope>
    <source>
        <strain evidence="6 8">CCUG 348</strain>
    </source>
</reference>
<dbReference type="GO" id="GO:0003677">
    <property type="term" value="F:DNA binding"/>
    <property type="evidence" value="ECO:0007669"/>
    <property type="project" value="UniProtKB-KW"/>
</dbReference>
<dbReference type="InterPro" id="IPR010982">
    <property type="entry name" value="Lambda_DNA-bd_dom_sf"/>
</dbReference>
<evidence type="ECO:0000256" key="1">
    <source>
        <dbReference type="ARBA" id="ARBA00023015"/>
    </source>
</evidence>
<keyword evidence="1" id="KW-0805">Transcription regulation</keyword>
<keyword evidence="3" id="KW-0804">Transcription</keyword>
<dbReference type="InterPro" id="IPR052359">
    <property type="entry name" value="HTH-type_reg/antitoxin"/>
</dbReference>
<evidence type="ECO:0000313" key="8">
    <source>
        <dbReference type="Proteomes" id="UP000092575"/>
    </source>
</evidence>
<reference evidence="7 10" key="3">
    <citation type="submission" date="2020-12" db="EMBL/GenBank/DDBJ databases">
        <title>FDA dAtabase for Regulatory Grade micrObial Sequences (FDA-ARGOS): Supporting development and validation of Infectious Disease Dx tests.</title>
        <authorList>
            <person name="Sproer C."/>
            <person name="Gronow S."/>
            <person name="Severitt S."/>
            <person name="Schroder I."/>
            <person name="Tallon L."/>
            <person name="Sadzewicz L."/>
            <person name="Zhao X."/>
            <person name="Boylan J."/>
            <person name="Ott S."/>
            <person name="Bowen H."/>
            <person name="Vavikolanu K."/>
            <person name="Mehta A."/>
            <person name="Aluvathingal J."/>
            <person name="Nadendla S."/>
            <person name="Lowell S."/>
            <person name="Myers T."/>
            <person name="Yan Y."/>
            <person name="Sichtig H."/>
        </authorList>
    </citation>
    <scope>NUCLEOTIDE SEQUENCE [LARGE SCALE GENOMIC DNA]</scope>
    <source>
        <strain evidence="7 10">FDAARGOS_869</strain>
    </source>
</reference>
<evidence type="ECO:0000256" key="3">
    <source>
        <dbReference type="ARBA" id="ARBA00023163"/>
    </source>
</evidence>